<gene>
    <name evidence="6" type="ORF">FFLO_03234</name>
</gene>
<comment type="caution">
    <text evidence="6">The sequence shown here is derived from an EMBL/GenBank/DDBJ whole genome shotgun (WGS) entry which is preliminary data.</text>
</comment>
<name>A0A8K0NNE2_9TREE</name>
<dbReference type="Proteomes" id="UP000812966">
    <property type="component" value="Unassembled WGS sequence"/>
</dbReference>
<sequence length="660" mass="73825">MLQNHAHPKRLFQLESCGDVNFNQVVEKLDIVDGHVRPGFHPQLRAENSYICSHRLIAATNSLVGIPSESLACPGCVIKDKKPKRFAVNEFVVFRRAGTDSKVPCEIGIVKRARSPLLVLPLSRWDDFIKQEGVKESAIFRGDEKLFFINKNTSAVNVDLEEAIDKKVNFIGLSKVQGLGAALRPLHPTSSLSDFWIGKRFVDESEDIFCLMDGDAANLDYLYQNEEKRRQFSGRSDLLNNMRQDAPLVDQSALIQTCLDREERARYIGSQTGIIDCCAGIGGFSMGVVDTTRASIPLAVENDTDIAEQYGRLHPATVVVDKGVAFAAKNWGALKIRAQLERFKYMIVQAGVPCQPFSRANLHPHADDPRIGIIFEVLSLLQISGASHLLIECVDGMLYHRNGTENGEQAEIICIALRILVDLGYQYTINVHQAAAYGTPQSRRRLFIWASKMGLPLPAPPIPTHYSGSSGIIKLRRYELQPVPAHGPLYYVTQYDAISDLPDIIGASTSAFSGDFRSQFYGYHHGVKSYKTRPLNNYQAMMREYRDEPRVALQYCHIPTQSTYAKILAENDKDKRHRLPGTFPCVTTGSIVAHPTQQRLFTPRERLRAQGVSDLVQLRWKPLSNEELIKEYEFLCLLAGNAVPTPLARAQGRAFIKCLA</sequence>
<dbReference type="Gene3D" id="3.90.120.10">
    <property type="entry name" value="DNA Methylase, subunit A, domain 2"/>
    <property type="match status" value="1"/>
</dbReference>
<keyword evidence="7" id="KW-1185">Reference proteome</keyword>
<reference evidence="6" key="1">
    <citation type="submission" date="2020-04" db="EMBL/GenBank/DDBJ databases">
        <title>Analysis of mating type loci in Filobasidium floriforme.</title>
        <authorList>
            <person name="Nowrousian M."/>
        </authorList>
    </citation>
    <scope>NUCLEOTIDE SEQUENCE</scope>
    <source>
        <strain evidence="6">CBS 6242</strain>
    </source>
</reference>
<dbReference type="PRINTS" id="PR00105">
    <property type="entry name" value="C5METTRFRASE"/>
</dbReference>
<comment type="similarity">
    <text evidence="5">Belongs to the class I-like SAM-binding methyltransferase superfamily. C5-methyltransferase family.</text>
</comment>
<dbReference type="PANTHER" id="PTHR10629">
    <property type="entry name" value="CYTOSINE-SPECIFIC METHYLTRANSFERASE"/>
    <property type="match status" value="1"/>
</dbReference>
<keyword evidence="3 5" id="KW-0808">Transferase</keyword>
<dbReference type="InterPro" id="IPR001525">
    <property type="entry name" value="C5_MeTfrase"/>
</dbReference>
<protein>
    <recommendedName>
        <fullName evidence="1">DNA (cytosine-5-)-methyltransferase</fullName>
        <ecNumber evidence="1">2.1.1.37</ecNumber>
    </recommendedName>
</protein>
<evidence type="ECO:0000256" key="2">
    <source>
        <dbReference type="ARBA" id="ARBA00022603"/>
    </source>
</evidence>
<evidence type="ECO:0000256" key="5">
    <source>
        <dbReference type="PROSITE-ProRule" id="PRU01016"/>
    </source>
</evidence>
<evidence type="ECO:0000256" key="1">
    <source>
        <dbReference type="ARBA" id="ARBA00011975"/>
    </source>
</evidence>
<dbReference type="GO" id="GO:0044027">
    <property type="term" value="P:negative regulation of gene expression via chromosomal CpG island methylation"/>
    <property type="evidence" value="ECO:0007669"/>
    <property type="project" value="TreeGrafter"/>
</dbReference>
<dbReference type="PANTHER" id="PTHR10629:SF52">
    <property type="entry name" value="DNA (CYTOSINE-5)-METHYLTRANSFERASE 1"/>
    <property type="match status" value="1"/>
</dbReference>
<dbReference type="EC" id="2.1.1.37" evidence="1"/>
<dbReference type="GO" id="GO:0003886">
    <property type="term" value="F:DNA (cytosine-5-)-methyltransferase activity"/>
    <property type="evidence" value="ECO:0007669"/>
    <property type="project" value="UniProtKB-EC"/>
</dbReference>
<organism evidence="6 7">
    <name type="scientific">Filobasidium floriforme</name>
    <dbReference type="NCBI Taxonomy" id="5210"/>
    <lineage>
        <taxon>Eukaryota</taxon>
        <taxon>Fungi</taxon>
        <taxon>Dikarya</taxon>
        <taxon>Basidiomycota</taxon>
        <taxon>Agaricomycotina</taxon>
        <taxon>Tremellomycetes</taxon>
        <taxon>Filobasidiales</taxon>
        <taxon>Filobasidiaceae</taxon>
        <taxon>Filobasidium</taxon>
    </lineage>
</organism>
<evidence type="ECO:0000256" key="4">
    <source>
        <dbReference type="ARBA" id="ARBA00022691"/>
    </source>
</evidence>
<dbReference type="InterPro" id="IPR050390">
    <property type="entry name" value="C5-Methyltransferase"/>
</dbReference>
<keyword evidence="2 5" id="KW-0489">Methyltransferase</keyword>
<dbReference type="InterPro" id="IPR029063">
    <property type="entry name" value="SAM-dependent_MTases_sf"/>
</dbReference>
<dbReference type="GO" id="GO:0003677">
    <property type="term" value="F:DNA binding"/>
    <property type="evidence" value="ECO:0007669"/>
    <property type="project" value="TreeGrafter"/>
</dbReference>
<keyword evidence="4 5" id="KW-0949">S-adenosyl-L-methionine</keyword>
<accession>A0A8K0NNE2</accession>
<evidence type="ECO:0000256" key="3">
    <source>
        <dbReference type="ARBA" id="ARBA00022679"/>
    </source>
</evidence>
<dbReference type="PROSITE" id="PS51679">
    <property type="entry name" value="SAM_MT_C5"/>
    <property type="match status" value="1"/>
</dbReference>
<proteinExistence type="inferred from homology"/>
<dbReference type="AlphaFoldDB" id="A0A8K0NNE2"/>
<dbReference type="Pfam" id="PF00145">
    <property type="entry name" value="DNA_methylase"/>
    <property type="match status" value="1"/>
</dbReference>
<evidence type="ECO:0000313" key="7">
    <source>
        <dbReference type="Proteomes" id="UP000812966"/>
    </source>
</evidence>
<dbReference type="SUPFAM" id="SSF53335">
    <property type="entry name" value="S-adenosyl-L-methionine-dependent methyltransferases"/>
    <property type="match status" value="1"/>
</dbReference>
<dbReference type="Gene3D" id="3.40.50.150">
    <property type="entry name" value="Vaccinia Virus protein VP39"/>
    <property type="match status" value="1"/>
</dbReference>
<dbReference type="GO" id="GO:0005634">
    <property type="term" value="C:nucleus"/>
    <property type="evidence" value="ECO:0007669"/>
    <property type="project" value="TreeGrafter"/>
</dbReference>
<evidence type="ECO:0000313" key="6">
    <source>
        <dbReference type="EMBL" id="KAG7544355.1"/>
    </source>
</evidence>
<dbReference type="GO" id="GO:0032259">
    <property type="term" value="P:methylation"/>
    <property type="evidence" value="ECO:0007669"/>
    <property type="project" value="UniProtKB-KW"/>
</dbReference>
<dbReference type="EMBL" id="JABELV010000058">
    <property type="protein sequence ID" value="KAG7544355.1"/>
    <property type="molecule type" value="Genomic_DNA"/>
</dbReference>
<feature type="active site" evidence="5">
    <location>
        <position position="354"/>
    </location>
</feature>